<dbReference type="PRINTS" id="PR00909">
    <property type="entry name" value="SPERMDNBNDNG"/>
</dbReference>
<protein>
    <submittedName>
        <fullName evidence="5">Spermidine/putrescine ABC transporter substrate-binding protein PotD</fullName>
    </submittedName>
</protein>
<keyword evidence="2" id="KW-0813">Transport</keyword>
<evidence type="ECO:0000256" key="4">
    <source>
        <dbReference type="ARBA" id="ARBA00022764"/>
    </source>
</evidence>
<comment type="caution">
    <text evidence="5">The sequence shown here is derived from an EMBL/GenBank/DDBJ whole genome shotgun (WGS) entry which is preliminary data.</text>
</comment>
<evidence type="ECO:0000313" key="5">
    <source>
        <dbReference type="EMBL" id="PZN80936.1"/>
    </source>
</evidence>
<dbReference type="PANTHER" id="PTHR30222:SF17">
    <property type="entry name" value="SPERMIDINE_PUTRESCINE-BINDING PERIPLASMIC PROTEIN"/>
    <property type="match status" value="1"/>
</dbReference>
<dbReference type="InterPro" id="IPR001188">
    <property type="entry name" value="Sperm_putr-bd"/>
</dbReference>
<proteinExistence type="predicted"/>
<gene>
    <name evidence="5" type="primary">potD</name>
    <name evidence="5" type="ORF">DM484_09005</name>
</gene>
<dbReference type="GO" id="GO:0042597">
    <property type="term" value="C:periplasmic space"/>
    <property type="evidence" value="ECO:0007669"/>
    <property type="project" value="UniProtKB-SubCell"/>
</dbReference>
<dbReference type="Proteomes" id="UP000249396">
    <property type="component" value="Unassembled WGS sequence"/>
</dbReference>
<keyword evidence="4" id="KW-0574">Periplasm</keyword>
<dbReference type="GO" id="GO:0019808">
    <property type="term" value="F:polyamine binding"/>
    <property type="evidence" value="ECO:0007669"/>
    <property type="project" value="InterPro"/>
</dbReference>
<dbReference type="AlphaFoldDB" id="A0A2W4RDM0"/>
<dbReference type="Gene3D" id="3.40.190.10">
    <property type="entry name" value="Periplasmic binding protein-like II"/>
    <property type="match status" value="2"/>
</dbReference>
<name>A0A2W4RDM0_9GAMM</name>
<comment type="subcellular location">
    <subcellularLocation>
        <location evidence="1">Periplasm</location>
    </subcellularLocation>
</comment>
<organism evidence="5 6">
    <name type="scientific">Candidatus Methylumidiphilus alinenensis</name>
    <dbReference type="NCBI Taxonomy" id="2202197"/>
    <lineage>
        <taxon>Bacteria</taxon>
        <taxon>Pseudomonadati</taxon>
        <taxon>Pseudomonadota</taxon>
        <taxon>Gammaproteobacteria</taxon>
        <taxon>Methylococcales</taxon>
        <taxon>Candidatus Methylumidiphilus</taxon>
    </lineage>
</organism>
<keyword evidence="3" id="KW-0732">Signal</keyword>
<dbReference type="GO" id="GO:0015846">
    <property type="term" value="P:polyamine transport"/>
    <property type="evidence" value="ECO:0007669"/>
    <property type="project" value="InterPro"/>
</dbReference>
<dbReference type="PANTHER" id="PTHR30222">
    <property type="entry name" value="SPERMIDINE/PUTRESCINE-BINDING PERIPLASMIC PROTEIN"/>
    <property type="match status" value="1"/>
</dbReference>
<reference evidence="5 6" key="1">
    <citation type="journal article" date="2018" name="Aquat. Microb. Ecol.">
        <title>Gammaproteobacterial methanotrophs dominate.</title>
        <authorList>
            <person name="Rissanen A.J."/>
            <person name="Saarenheimo J."/>
            <person name="Tiirola M."/>
            <person name="Peura S."/>
            <person name="Aalto S.L."/>
            <person name="Karvinen A."/>
            <person name="Nykanen H."/>
        </authorList>
    </citation>
    <scope>NUCLEOTIDE SEQUENCE [LARGE SCALE GENOMIC DNA]</scope>
    <source>
        <strain evidence="5">AMbin10</strain>
    </source>
</reference>
<dbReference type="InterPro" id="IPR006059">
    <property type="entry name" value="SBP"/>
</dbReference>
<sequence length="427" mass="48663">MFVAAEMRQFQQIFTRPFGLAKGSLCKRVERECKDRHTGMDCRYPEHREVNLGHPPWRLGSGNPCRNDGQNLKLTTLTGGIDLRWFRLIAPLLILSLCCTIVHGKEQEIRLFGWSDYLVQEVLDRFTLETGIRVIYTTYESNESMYAKLKLLDGGGYDLAIPSTYFIDKMRKEGMLQPIDKDKLPHYKNLDPRQLDKPFDPGNHYSIPYLWGTTGIGVYTAKFELRTIQTWADLWKPMFLGRLLLPNDMREVFHVAFRVLGFSGNTTDPAQIRSAYALLKKLLPNVRLFNSDAADVLFVTGEADAGVIWNGAAHRIQREEPAFRYVYPAEGVIIWMDSLVIPKNAPHAELAHRLIDFLLRPDIAKLSSEKVGSATPNAEAVKLLSPELRNDTTVYPSDEVLAKGEYQTDIGASITIYTEYWEKLKAE</sequence>
<evidence type="ECO:0000313" key="6">
    <source>
        <dbReference type="Proteomes" id="UP000249396"/>
    </source>
</evidence>
<evidence type="ECO:0000256" key="3">
    <source>
        <dbReference type="ARBA" id="ARBA00022729"/>
    </source>
</evidence>
<dbReference type="EMBL" id="QJPH01000276">
    <property type="protein sequence ID" value="PZN80936.1"/>
    <property type="molecule type" value="Genomic_DNA"/>
</dbReference>
<evidence type="ECO:0000256" key="2">
    <source>
        <dbReference type="ARBA" id="ARBA00022448"/>
    </source>
</evidence>
<dbReference type="SUPFAM" id="SSF53850">
    <property type="entry name" value="Periplasmic binding protein-like II"/>
    <property type="match status" value="1"/>
</dbReference>
<accession>A0A2W4RDM0</accession>
<dbReference type="Pfam" id="PF13416">
    <property type="entry name" value="SBP_bac_8"/>
    <property type="match status" value="1"/>
</dbReference>
<evidence type="ECO:0000256" key="1">
    <source>
        <dbReference type="ARBA" id="ARBA00004418"/>
    </source>
</evidence>